<dbReference type="PANTHER" id="PTHR24421">
    <property type="entry name" value="NITRATE/NITRITE SENSOR PROTEIN NARX-RELATED"/>
    <property type="match status" value="1"/>
</dbReference>
<dbReference type="EC" id="2.7.13.3" evidence="2"/>
<dbReference type="Gene3D" id="1.20.5.1930">
    <property type="match status" value="1"/>
</dbReference>
<keyword evidence="5" id="KW-0547">Nucleotide-binding</keyword>
<evidence type="ECO:0000259" key="12">
    <source>
        <dbReference type="Pfam" id="PF07730"/>
    </source>
</evidence>
<comment type="caution">
    <text evidence="13">The sequence shown here is derived from an EMBL/GenBank/DDBJ whole genome shotgun (WGS) entry which is preliminary data.</text>
</comment>
<dbReference type="RefSeq" id="WP_212987169.1">
    <property type="nucleotide sequence ID" value="NZ_BAABEA010000051.1"/>
</dbReference>
<keyword evidence="6" id="KW-0418">Kinase</keyword>
<evidence type="ECO:0000313" key="13">
    <source>
        <dbReference type="EMBL" id="GIM64466.1"/>
    </source>
</evidence>
<evidence type="ECO:0000259" key="11">
    <source>
        <dbReference type="Pfam" id="PF02518"/>
    </source>
</evidence>
<dbReference type="InterPro" id="IPR011712">
    <property type="entry name" value="Sig_transdc_His_kin_sub3_dim/P"/>
</dbReference>
<evidence type="ECO:0000256" key="1">
    <source>
        <dbReference type="ARBA" id="ARBA00000085"/>
    </source>
</evidence>
<protein>
    <recommendedName>
        <fullName evidence="2">histidine kinase</fullName>
        <ecNumber evidence="2">2.7.13.3</ecNumber>
    </recommendedName>
</protein>
<keyword evidence="10" id="KW-0812">Transmembrane</keyword>
<reference evidence="13" key="1">
    <citation type="submission" date="2021-03" db="EMBL/GenBank/DDBJ databases">
        <title>Whole genome shotgun sequence of Actinoplanes auranticolor NBRC 12245.</title>
        <authorList>
            <person name="Komaki H."/>
            <person name="Tamura T."/>
        </authorList>
    </citation>
    <scope>NUCLEOTIDE SEQUENCE</scope>
    <source>
        <strain evidence="13">NBRC 12245</strain>
    </source>
</reference>
<keyword evidence="4" id="KW-0808">Transferase</keyword>
<evidence type="ECO:0000256" key="10">
    <source>
        <dbReference type="SAM" id="Phobius"/>
    </source>
</evidence>
<dbReference type="GO" id="GO:0046983">
    <property type="term" value="F:protein dimerization activity"/>
    <property type="evidence" value="ECO:0007669"/>
    <property type="project" value="InterPro"/>
</dbReference>
<dbReference type="EMBL" id="BOQL01000011">
    <property type="protein sequence ID" value="GIM64466.1"/>
    <property type="molecule type" value="Genomic_DNA"/>
</dbReference>
<evidence type="ECO:0000256" key="9">
    <source>
        <dbReference type="SAM" id="MobiDB-lite"/>
    </source>
</evidence>
<evidence type="ECO:0000256" key="7">
    <source>
        <dbReference type="ARBA" id="ARBA00022840"/>
    </source>
</evidence>
<name>A0A919VIW1_9ACTN</name>
<dbReference type="AlphaFoldDB" id="A0A919VIW1"/>
<accession>A0A919VIW1</accession>
<dbReference type="InterPro" id="IPR036890">
    <property type="entry name" value="HATPase_C_sf"/>
</dbReference>
<evidence type="ECO:0000256" key="5">
    <source>
        <dbReference type="ARBA" id="ARBA00022741"/>
    </source>
</evidence>
<comment type="catalytic activity">
    <reaction evidence="1">
        <text>ATP + protein L-histidine = ADP + protein N-phospho-L-histidine.</text>
        <dbReference type="EC" id="2.7.13.3"/>
    </reaction>
</comment>
<dbReference type="GO" id="GO:0000155">
    <property type="term" value="F:phosphorelay sensor kinase activity"/>
    <property type="evidence" value="ECO:0007669"/>
    <property type="project" value="InterPro"/>
</dbReference>
<evidence type="ECO:0000256" key="3">
    <source>
        <dbReference type="ARBA" id="ARBA00022553"/>
    </source>
</evidence>
<evidence type="ECO:0000313" key="14">
    <source>
        <dbReference type="Proteomes" id="UP000681340"/>
    </source>
</evidence>
<keyword evidence="8" id="KW-0902">Two-component regulatory system</keyword>
<dbReference type="Gene3D" id="3.30.565.10">
    <property type="entry name" value="Histidine kinase-like ATPase, C-terminal domain"/>
    <property type="match status" value="1"/>
</dbReference>
<dbReference type="Pfam" id="PF07730">
    <property type="entry name" value="HisKA_3"/>
    <property type="match status" value="1"/>
</dbReference>
<feature type="transmembrane region" description="Helical" evidence="10">
    <location>
        <begin position="86"/>
        <end position="106"/>
    </location>
</feature>
<feature type="transmembrane region" description="Helical" evidence="10">
    <location>
        <begin position="32"/>
        <end position="51"/>
    </location>
</feature>
<feature type="transmembrane region" description="Helical" evidence="10">
    <location>
        <begin position="58"/>
        <end position="80"/>
    </location>
</feature>
<dbReference type="GO" id="GO:0005524">
    <property type="term" value="F:ATP binding"/>
    <property type="evidence" value="ECO:0007669"/>
    <property type="project" value="UniProtKB-KW"/>
</dbReference>
<feature type="transmembrane region" description="Helical" evidence="10">
    <location>
        <begin position="118"/>
        <end position="141"/>
    </location>
</feature>
<evidence type="ECO:0000256" key="8">
    <source>
        <dbReference type="ARBA" id="ARBA00023012"/>
    </source>
</evidence>
<keyword evidence="14" id="KW-1185">Reference proteome</keyword>
<dbReference type="InterPro" id="IPR050482">
    <property type="entry name" value="Sensor_HK_TwoCompSys"/>
</dbReference>
<dbReference type="CDD" id="cd16917">
    <property type="entry name" value="HATPase_UhpB-NarQ-NarX-like"/>
    <property type="match status" value="1"/>
</dbReference>
<dbReference type="Pfam" id="PF02518">
    <property type="entry name" value="HATPase_c"/>
    <property type="match status" value="1"/>
</dbReference>
<keyword evidence="10" id="KW-0472">Membrane</keyword>
<dbReference type="Proteomes" id="UP000681340">
    <property type="component" value="Unassembled WGS sequence"/>
</dbReference>
<dbReference type="InterPro" id="IPR003594">
    <property type="entry name" value="HATPase_dom"/>
</dbReference>
<evidence type="ECO:0000256" key="4">
    <source>
        <dbReference type="ARBA" id="ARBA00022679"/>
    </source>
</evidence>
<proteinExistence type="predicted"/>
<keyword evidence="7" id="KW-0067">ATP-binding</keyword>
<dbReference type="PANTHER" id="PTHR24421:SF10">
    <property type="entry name" value="NITRATE_NITRITE SENSOR PROTEIN NARQ"/>
    <property type="match status" value="1"/>
</dbReference>
<keyword evidence="3" id="KW-0597">Phosphoprotein</keyword>
<feature type="domain" description="Histidine kinase/HSP90-like ATPase" evidence="11">
    <location>
        <begin position="314"/>
        <end position="405"/>
    </location>
</feature>
<evidence type="ECO:0000256" key="6">
    <source>
        <dbReference type="ARBA" id="ARBA00022777"/>
    </source>
</evidence>
<sequence>MVTMRTAAVPPLLSGLWNVVIGRDRAPAAPGRLLAAVFALTGLGAALFVYYDLADVDLIGPVAAIRLALAAAVVAPVALLPRRPLLAWRLAIIATLLDLPLDIAPAGLSWPWHPAQTLVLPALVLFVAVRHPITTVSWAALMTAAAMVVHLPTSQAPVVIAFVVLSAVVGDQIRRRVEAQRDLTAERKLTEVELARRVVLEERARIAREMHDVVAHHMSLIALRAETAPYRLIDQPGARDAEFVEIASASRAALNDMRRLLGVLRSDPGTAATAPSPGLAGIPAMIEAAGAAGLDVSLEPTGTMTATPVVEECAYRIVQEGISNATRHAPGAAIRVTVAAADRTLQVRVHNTDPDPAAAVSSGSAAGGGHGIAGMRERVGALGGDLTTGPSQDRGYEVRAVLPLHA</sequence>
<gene>
    <name evidence="13" type="ORF">Aau02nite_10550</name>
</gene>
<evidence type="ECO:0000256" key="2">
    <source>
        <dbReference type="ARBA" id="ARBA00012438"/>
    </source>
</evidence>
<feature type="transmembrane region" description="Helical" evidence="10">
    <location>
        <begin position="147"/>
        <end position="169"/>
    </location>
</feature>
<dbReference type="GO" id="GO:0016020">
    <property type="term" value="C:membrane"/>
    <property type="evidence" value="ECO:0007669"/>
    <property type="project" value="InterPro"/>
</dbReference>
<feature type="region of interest" description="Disordered" evidence="9">
    <location>
        <begin position="353"/>
        <end position="372"/>
    </location>
</feature>
<organism evidence="13 14">
    <name type="scientific">Actinoplanes auranticolor</name>
    <dbReference type="NCBI Taxonomy" id="47988"/>
    <lineage>
        <taxon>Bacteria</taxon>
        <taxon>Bacillati</taxon>
        <taxon>Actinomycetota</taxon>
        <taxon>Actinomycetes</taxon>
        <taxon>Micromonosporales</taxon>
        <taxon>Micromonosporaceae</taxon>
        <taxon>Actinoplanes</taxon>
    </lineage>
</organism>
<keyword evidence="10" id="KW-1133">Transmembrane helix</keyword>
<feature type="domain" description="Signal transduction histidine kinase subgroup 3 dimerisation and phosphoacceptor" evidence="12">
    <location>
        <begin position="202"/>
        <end position="267"/>
    </location>
</feature>
<dbReference type="SUPFAM" id="SSF55874">
    <property type="entry name" value="ATPase domain of HSP90 chaperone/DNA topoisomerase II/histidine kinase"/>
    <property type="match status" value="1"/>
</dbReference>